<sequence length="74" mass="7271">MATRDAAPGPVRVGLADPLAAHGVHAALVDGLGRAAPGSATGVRVKLPAEGWIVCDTAPLAGLLDGDPAICPPR</sequence>
<organism evidence="1 2">
    <name type="scientific">Micromonospora andamanensis</name>
    <dbReference type="NCBI Taxonomy" id="1287068"/>
    <lineage>
        <taxon>Bacteria</taxon>
        <taxon>Bacillati</taxon>
        <taxon>Actinomycetota</taxon>
        <taxon>Actinomycetes</taxon>
        <taxon>Micromonosporales</taxon>
        <taxon>Micromonosporaceae</taxon>
        <taxon>Micromonospora</taxon>
    </lineage>
</organism>
<proteinExistence type="predicted"/>
<dbReference type="EMBL" id="BOOZ01000060">
    <property type="protein sequence ID" value="GIJ12727.1"/>
    <property type="molecule type" value="Genomic_DNA"/>
</dbReference>
<gene>
    <name evidence="1" type="ORF">Van01_59410</name>
</gene>
<dbReference type="Proteomes" id="UP000647017">
    <property type="component" value="Unassembled WGS sequence"/>
</dbReference>
<keyword evidence="2" id="KW-1185">Reference proteome</keyword>
<protein>
    <submittedName>
        <fullName evidence="1">Uncharacterized protein</fullName>
    </submittedName>
</protein>
<name>A0ABQ4I4B4_9ACTN</name>
<dbReference type="RefSeq" id="WP_204014603.1">
    <property type="nucleotide sequence ID" value="NZ_BOOZ01000060.1"/>
</dbReference>
<accession>A0ABQ4I4B4</accession>
<evidence type="ECO:0000313" key="1">
    <source>
        <dbReference type="EMBL" id="GIJ12727.1"/>
    </source>
</evidence>
<reference evidence="1 2" key="1">
    <citation type="submission" date="2021-01" db="EMBL/GenBank/DDBJ databases">
        <title>Whole genome shotgun sequence of Verrucosispora andamanensis NBRC 109075.</title>
        <authorList>
            <person name="Komaki H."/>
            <person name="Tamura T."/>
        </authorList>
    </citation>
    <scope>NUCLEOTIDE SEQUENCE [LARGE SCALE GENOMIC DNA]</scope>
    <source>
        <strain evidence="1 2">NBRC 109075</strain>
    </source>
</reference>
<comment type="caution">
    <text evidence="1">The sequence shown here is derived from an EMBL/GenBank/DDBJ whole genome shotgun (WGS) entry which is preliminary data.</text>
</comment>
<evidence type="ECO:0000313" key="2">
    <source>
        <dbReference type="Proteomes" id="UP000647017"/>
    </source>
</evidence>